<dbReference type="InterPro" id="IPR051310">
    <property type="entry name" value="MCP_chemotaxis"/>
</dbReference>
<comment type="similarity">
    <text evidence="2">Belongs to the methyl-accepting chemotaxis (MCP) protein family.</text>
</comment>
<protein>
    <submittedName>
        <fullName evidence="5">DNA-binding FrmR family transcriptional regulator</fullName>
    </submittedName>
</protein>
<name>A0ABT9YH74_9BACI</name>
<proteinExistence type="inferred from homology"/>
<dbReference type="EMBL" id="JAUSUA010000002">
    <property type="protein sequence ID" value="MDQ0206953.1"/>
    <property type="molecule type" value="Genomic_DNA"/>
</dbReference>
<evidence type="ECO:0000256" key="3">
    <source>
        <dbReference type="PROSITE-ProRule" id="PRU00284"/>
    </source>
</evidence>
<evidence type="ECO:0000259" key="4">
    <source>
        <dbReference type="PROSITE" id="PS50111"/>
    </source>
</evidence>
<dbReference type="PANTHER" id="PTHR43531:SF11">
    <property type="entry name" value="METHYL-ACCEPTING CHEMOTAXIS PROTEIN 3"/>
    <property type="match status" value="1"/>
</dbReference>
<dbReference type="RefSeq" id="WP_306981858.1">
    <property type="nucleotide sequence ID" value="NZ_JAUSUA010000002.1"/>
</dbReference>
<keyword evidence="5" id="KW-0238">DNA-binding</keyword>
<keyword evidence="6" id="KW-1185">Reference proteome</keyword>
<evidence type="ECO:0000313" key="5">
    <source>
        <dbReference type="EMBL" id="MDQ0206953.1"/>
    </source>
</evidence>
<evidence type="ECO:0000256" key="2">
    <source>
        <dbReference type="ARBA" id="ARBA00029447"/>
    </source>
</evidence>
<dbReference type="GO" id="GO:0003677">
    <property type="term" value="F:DNA binding"/>
    <property type="evidence" value="ECO:0007669"/>
    <property type="project" value="UniProtKB-KW"/>
</dbReference>
<gene>
    <name evidence="5" type="ORF">J2S05_001752</name>
</gene>
<accession>A0ABT9YH74</accession>
<reference evidence="5 6" key="1">
    <citation type="submission" date="2023-07" db="EMBL/GenBank/DDBJ databases">
        <title>Genomic Encyclopedia of Type Strains, Phase IV (KMG-IV): sequencing the most valuable type-strain genomes for metagenomic binning, comparative biology and taxonomic classification.</title>
        <authorList>
            <person name="Goeker M."/>
        </authorList>
    </citation>
    <scope>NUCLEOTIDE SEQUENCE [LARGE SCALE GENOMIC DNA]</scope>
    <source>
        <strain evidence="5 6">DSM 19154</strain>
    </source>
</reference>
<dbReference type="Gene3D" id="1.10.287.950">
    <property type="entry name" value="Methyl-accepting chemotaxis protein"/>
    <property type="match status" value="1"/>
</dbReference>
<dbReference type="PROSITE" id="PS50111">
    <property type="entry name" value="CHEMOTAXIS_TRANSDUC_2"/>
    <property type="match status" value="1"/>
</dbReference>
<dbReference type="InterPro" id="IPR004089">
    <property type="entry name" value="MCPsignal_dom"/>
</dbReference>
<dbReference type="PANTHER" id="PTHR43531">
    <property type="entry name" value="PROTEIN ICFG"/>
    <property type="match status" value="1"/>
</dbReference>
<feature type="domain" description="Methyl-accepting transducer" evidence="4">
    <location>
        <begin position="166"/>
        <end position="275"/>
    </location>
</feature>
<dbReference type="SMART" id="SM00283">
    <property type="entry name" value="MA"/>
    <property type="match status" value="1"/>
</dbReference>
<keyword evidence="1" id="KW-0145">Chemotaxis</keyword>
<evidence type="ECO:0000256" key="1">
    <source>
        <dbReference type="ARBA" id="ARBA00022500"/>
    </source>
</evidence>
<dbReference type="Pfam" id="PF00015">
    <property type="entry name" value="MCPsignal"/>
    <property type="match status" value="1"/>
</dbReference>
<organism evidence="5 6">
    <name type="scientific">Alkalicoccobacillus murimartini</name>
    <dbReference type="NCBI Taxonomy" id="171685"/>
    <lineage>
        <taxon>Bacteria</taxon>
        <taxon>Bacillati</taxon>
        <taxon>Bacillota</taxon>
        <taxon>Bacilli</taxon>
        <taxon>Bacillales</taxon>
        <taxon>Bacillaceae</taxon>
        <taxon>Alkalicoccobacillus</taxon>
    </lineage>
</organism>
<evidence type="ECO:0000313" key="6">
    <source>
        <dbReference type="Proteomes" id="UP001225034"/>
    </source>
</evidence>
<keyword evidence="3" id="KW-0807">Transducer</keyword>
<dbReference type="SUPFAM" id="SSF58104">
    <property type="entry name" value="Methyl-accepting chemotaxis protein (MCP) signaling domain"/>
    <property type="match status" value="1"/>
</dbReference>
<comment type="caution">
    <text evidence="5">The sequence shown here is derived from an EMBL/GenBank/DDBJ whole genome shotgun (WGS) entry which is preliminary data.</text>
</comment>
<sequence>MNQLDNLVHIAKDIQTVFGEEILIAITDREKFLCFLPSRNIDLDIPVGSPIAKDDPNAKKVFAGEYTAERLSKEVYGVPVFVRAFPIKDDTGQVIGQFAAVRSLESERQLDEYMQQIGGIIGGLQDAAQVVSNHSQQLAASSEEISHQSTQSLELTGQTVESTVEITNIQRQTTILGLNASIEAARAGAAGAGFSVVAEEVRKLSSETTKTTSKMNESLENIKTHIEALVANVDQIKSSSSEQANLVTDFSQLINDLEKVSSEMKLYFDKVSANS</sequence>
<dbReference type="Proteomes" id="UP001225034">
    <property type="component" value="Unassembled WGS sequence"/>
</dbReference>